<dbReference type="RefSeq" id="WP_185059127.1">
    <property type="nucleotide sequence ID" value="NZ_BAABJP010000015.1"/>
</dbReference>
<evidence type="ECO:0000313" key="2">
    <source>
        <dbReference type="EMBL" id="GAA5158329.1"/>
    </source>
</evidence>
<proteinExistence type="predicted"/>
<dbReference type="EMBL" id="BAABJP010000015">
    <property type="protein sequence ID" value="GAA5158329.1"/>
    <property type="molecule type" value="Genomic_DNA"/>
</dbReference>
<dbReference type="Proteomes" id="UP001428817">
    <property type="component" value="Unassembled WGS sequence"/>
</dbReference>
<accession>A0ABP9QBU2</accession>
<reference evidence="3" key="1">
    <citation type="journal article" date="2019" name="Int. J. Syst. Evol. Microbiol.">
        <title>The Global Catalogue of Microorganisms (GCM) 10K type strain sequencing project: providing services to taxonomists for standard genome sequencing and annotation.</title>
        <authorList>
            <consortium name="The Broad Institute Genomics Platform"/>
            <consortium name="The Broad Institute Genome Sequencing Center for Infectious Disease"/>
            <person name="Wu L."/>
            <person name="Ma J."/>
        </authorList>
    </citation>
    <scope>NUCLEOTIDE SEQUENCE [LARGE SCALE GENOMIC DNA]</scope>
    <source>
        <strain evidence="3">JCM 18303</strain>
    </source>
</reference>
<evidence type="ECO:0000313" key="3">
    <source>
        <dbReference type="Proteomes" id="UP001428817"/>
    </source>
</evidence>
<dbReference type="Gene3D" id="2.50.20.20">
    <property type="match status" value="1"/>
</dbReference>
<keyword evidence="1" id="KW-0812">Transmembrane</keyword>
<keyword evidence="1" id="KW-0472">Membrane</keyword>
<organism evidence="2 3">
    <name type="scientific">Pseudonocardia eucalypti</name>
    <dbReference type="NCBI Taxonomy" id="648755"/>
    <lineage>
        <taxon>Bacteria</taxon>
        <taxon>Bacillati</taxon>
        <taxon>Actinomycetota</taxon>
        <taxon>Actinomycetes</taxon>
        <taxon>Pseudonocardiales</taxon>
        <taxon>Pseudonocardiaceae</taxon>
        <taxon>Pseudonocardia</taxon>
    </lineage>
</organism>
<comment type="caution">
    <text evidence="2">The sequence shown here is derived from an EMBL/GenBank/DDBJ whole genome shotgun (WGS) entry which is preliminary data.</text>
</comment>
<name>A0ABP9QBU2_9PSEU</name>
<gene>
    <name evidence="2" type="ORF">GCM10023321_37940</name>
</gene>
<evidence type="ECO:0000256" key="1">
    <source>
        <dbReference type="SAM" id="Phobius"/>
    </source>
</evidence>
<keyword evidence="3" id="KW-1185">Reference proteome</keyword>
<sequence length="274" mass="30216">MTIRARTLWIGMATTSLVAVLIAAGFIVWLNQGPRRYTTMAELNSAINTAAGSVTSYRSVYTSDWQGDVPSHSRSEMVTQRDGSGVRYQLTASFSSEGSPRREPTVVLVTPEGAWVSASVLSDSERASLPAGKSWIVVDPASSLPLVKSYAETATRVRTRPVFESPFNDAYQILEAAKDQLDGVRTYRYSLRRDLARAAELEDNPTLKRFLEESVRDGEKTTDSRLWMDAEDRPLRTSADLKTPGSRGVSETRYSDWGADFHIASPPADQVWGG</sequence>
<keyword evidence="1" id="KW-1133">Transmembrane helix</keyword>
<feature type="transmembrane region" description="Helical" evidence="1">
    <location>
        <begin position="7"/>
        <end position="30"/>
    </location>
</feature>
<protein>
    <submittedName>
        <fullName evidence="2">Uncharacterized protein</fullName>
    </submittedName>
</protein>